<protein>
    <recommendedName>
        <fullName evidence="3">RBR-type E3 ubiquitin transferase</fullName>
        <ecNumber evidence="3">2.3.2.31</ecNumber>
    </recommendedName>
</protein>
<feature type="compositionally biased region" description="Low complexity" evidence="11">
    <location>
        <begin position="387"/>
        <end position="401"/>
    </location>
</feature>
<dbReference type="Gene3D" id="1.20.120.1750">
    <property type="match status" value="1"/>
</dbReference>
<evidence type="ECO:0000256" key="11">
    <source>
        <dbReference type="SAM" id="MobiDB-lite"/>
    </source>
</evidence>
<evidence type="ECO:0000259" key="13">
    <source>
        <dbReference type="PROSITE" id="PS51873"/>
    </source>
</evidence>
<feature type="domain" description="RING-type" evidence="13">
    <location>
        <begin position="40"/>
        <end position="382"/>
    </location>
</feature>
<evidence type="ECO:0000313" key="16">
    <source>
        <dbReference type="Proteomes" id="UP001152797"/>
    </source>
</evidence>
<keyword evidence="8" id="KW-0833">Ubl conjugation pathway</keyword>
<dbReference type="EC" id="2.3.2.31" evidence="3"/>
<evidence type="ECO:0000256" key="2">
    <source>
        <dbReference type="ARBA" id="ARBA00004906"/>
    </source>
</evidence>
<comment type="catalytic activity">
    <reaction evidence="1">
        <text>[E2 ubiquitin-conjugating enzyme]-S-ubiquitinyl-L-cysteine + [acceptor protein]-L-lysine = [E2 ubiquitin-conjugating enzyme]-L-cysteine + [acceptor protein]-N(6)-ubiquitinyl-L-lysine.</text>
        <dbReference type="EC" id="2.3.2.31"/>
    </reaction>
</comment>
<dbReference type="PANTHER" id="PTHR11685">
    <property type="entry name" value="RBR FAMILY RING FINGER AND IBR DOMAIN-CONTAINING"/>
    <property type="match status" value="1"/>
</dbReference>
<keyword evidence="7 10" id="KW-0863">Zinc-finger</keyword>
<evidence type="ECO:0000256" key="9">
    <source>
        <dbReference type="ARBA" id="ARBA00022833"/>
    </source>
</evidence>
<dbReference type="Gene3D" id="3.30.40.10">
    <property type="entry name" value="Zinc/RING finger domain, C3HC4 (zinc finger)"/>
    <property type="match status" value="1"/>
</dbReference>
<organism evidence="14">
    <name type="scientific">Cladocopium goreaui</name>
    <dbReference type="NCBI Taxonomy" id="2562237"/>
    <lineage>
        <taxon>Eukaryota</taxon>
        <taxon>Sar</taxon>
        <taxon>Alveolata</taxon>
        <taxon>Dinophyceae</taxon>
        <taxon>Suessiales</taxon>
        <taxon>Symbiodiniaceae</taxon>
        <taxon>Cladocopium</taxon>
    </lineage>
</organism>
<feature type="region of interest" description="Disordered" evidence="11">
    <location>
        <begin position="1"/>
        <end position="20"/>
    </location>
</feature>
<dbReference type="EMBL" id="CAMXCT030000102">
    <property type="protein sequence ID" value="CAL4761165.1"/>
    <property type="molecule type" value="Genomic_DNA"/>
</dbReference>
<keyword evidence="5" id="KW-0479">Metal-binding</keyword>
<dbReference type="OrthoDB" id="10009520at2759"/>
<dbReference type="InterPro" id="IPR054694">
    <property type="entry name" value="Parkin-like_IBR"/>
</dbReference>
<evidence type="ECO:0000256" key="3">
    <source>
        <dbReference type="ARBA" id="ARBA00012251"/>
    </source>
</evidence>
<evidence type="ECO:0000256" key="6">
    <source>
        <dbReference type="ARBA" id="ARBA00022737"/>
    </source>
</evidence>
<comment type="pathway">
    <text evidence="2">Protein modification; protein ubiquitination.</text>
</comment>
<dbReference type="Pfam" id="PF22605">
    <property type="entry name" value="IBR_2"/>
    <property type="match status" value="1"/>
</dbReference>
<keyword evidence="6" id="KW-0677">Repeat</keyword>
<reference evidence="14" key="1">
    <citation type="submission" date="2022-10" db="EMBL/GenBank/DDBJ databases">
        <authorList>
            <person name="Chen Y."/>
            <person name="Dougan E. K."/>
            <person name="Chan C."/>
            <person name="Rhodes N."/>
            <person name="Thang M."/>
        </authorList>
    </citation>
    <scope>NUCLEOTIDE SEQUENCE</scope>
</reference>
<dbReference type="InterPro" id="IPR001841">
    <property type="entry name" value="Znf_RING"/>
</dbReference>
<evidence type="ECO:0000256" key="10">
    <source>
        <dbReference type="PROSITE-ProRule" id="PRU00175"/>
    </source>
</evidence>
<keyword evidence="4" id="KW-0808">Transferase</keyword>
<keyword evidence="9" id="KW-0862">Zinc</keyword>
<keyword evidence="16" id="KW-1185">Reference proteome</keyword>
<name>A0A9P1BK02_9DINO</name>
<evidence type="ECO:0000256" key="4">
    <source>
        <dbReference type="ARBA" id="ARBA00022679"/>
    </source>
</evidence>
<dbReference type="EMBL" id="CAMXCT020000102">
    <property type="protein sequence ID" value="CAL1127228.1"/>
    <property type="molecule type" value="Genomic_DNA"/>
</dbReference>
<dbReference type="InterPro" id="IPR031127">
    <property type="entry name" value="E3_UB_ligase_RBR"/>
</dbReference>
<dbReference type="CDD" id="cd20336">
    <property type="entry name" value="Rcat_RBR"/>
    <property type="match status" value="1"/>
</dbReference>
<evidence type="ECO:0000256" key="8">
    <source>
        <dbReference type="ARBA" id="ARBA00022786"/>
    </source>
</evidence>
<accession>A0A9P1BK02</accession>
<gene>
    <name evidence="14" type="ORF">C1SCF055_LOCUS2303</name>
</gene>
<dbReference type="AlphaFoldDB" id="A0A9P1BK02"/>
<reference evidence="15 16" key="2">
    <citation type="submission" date="2024-05" db="EMBL/GenBank/DDBJ databases">
        <authorList>
            <person name="Chen Y."/>
            <person name="Shah S."/>
            <person name="Dougan E. K."/>
            <person name="Thang M."/>
            <person name="Chan C."/>
        </authorList>
    </citation>
    <scope>NUCLEOTIDE SEQUENCE [LARGE SCALE GENOMIC DNA]</scope>
</reference>
<dbReference type="EMBL" id="CAMXCT010000102">
    <property type="protein sequence ID" value="CAI3973853.1"/>
    <property type="molecule type" value="Genomic_DNA"/>
</dbReference>
<dbReference type="GO" id="GO:0016567">
    <property type="term" value="P:protein ubiquitination"/>
    <property type="evidence" value="ECO:0007669"/>
    <property type="project" value="InterPro"/>
</dbReference>
<dbReference type="Proteomes" id="UP001152797">
    <property type="component" value="Unassembled WGS sequence"/>
</dbReference>
<dbReference type="InterPro" id="IPR013083">
    <property type="entry name" value="Znf_RING/FYVE/PHD"/>
</dbReference>
<dbReference type="PROSITE" id="PS51873">
    <property type="entry name" value="TRIAD"/>
    <property type="match status" value="1"/>
</dbReference>
<evidence type="ECO:0000256" key="1">
    <source>
        <dbReference type="ARBA" id="ARBA00001798"/>
    </source>
</evidence>
<evidence type="ECO:0000313" key="15">
    <source>
        <dbReference type="EMBL" id="CAL4761165.1"/>
    </source>
</evidence>
<dbReference type="SUPFAM" id="SSF57850">
    <property type="entry name" value="RING/U-box"/>
    <property type="match status" value="2"/>
</dbReference>
<evidence type="ECO:0000313" key="14">
    <source>
        <dbReference type="EMBL" id="CAI3973853.1"/>
    </source>
</evidence>
<dbReference type="PROSITE" id="PS50089">
    <property type="entry name" value="ZF_RING_2"/>
    <property type="match status" value="1"/>
</dbReference>
<proteinExistence type="predicted"/>
<evidence type="ECO:0000256" key="5">
    <source>
        <dbReference type="ARBA" id="ARBA00022723"/>
    </source>
</evidence>
<dbReference type="GO" id="GO:0061630">
    <property type="term" value="F:ubiquitin protein ligase activity"/>
    <property type="evidence" value="ECO:0007669"/>
    <property type="project" value="UniProtKB-EC"/>
</dbReference>
<sequence>MPGWPKATHGRRKMSELSEETAEDVDFTEYMDVGPAVHDAETRCPICLEVRLDSAGGFDHTQRWIVLQCCEEAVCRKCLRQHLISNGTRCPLNSSHKLQELDIIAGCSGQEEWLQLEQRARFQENGGRGFCCSNRMCAALLPPAPWDKPFPFPCPGCHMAHCGRCGTPWPGSVMDRHVCEDLRHSESGPSEVQSRVAAERIAQPIVEALTSAITNGTDFDWVFATSQTLVAESARARLDGVGLSQLATNRLMRSFLDTRTAMPTAHAEMRLLALLHERRAQRLQGEEDEDWQRAMLYWEHERALLRRRRNSGTMQELEHMNLERQQNGSGPIKNCPKCRHPTERIDGCNIMTCSLCRADWCFICAGSRAESGCTHYHCKRAEAQRLSQSPGAQSSASSDSAPAPPAPELPHGLRGLAPNRWALRHER</sequence>
<feature type="region of interest" description="Disordered" evidence="11">
    <location>
        <begin position="387"/>
        <end position="427"/>
    </location>
</feature>
<evidence type="ECO:0000259" key="12">
    <source>
        <dbReference type="PROSITE" id="PS50089"/>
    </source>
</evidence>
<feature type="domain" description="RING-type" evidence="12">
    <location>
        <begin position="44"/>
        <end position="94"/>
    </location>
</feature>
<dbReference type="GO" id="GO:0008270">
    <property type="term" value="F:zinc ion binding"/>
    <property type="evidence" value="ECO:0007669"/>
    <property type="project" value="UniProtKB-KW"/>
</dbReference>
<dbReference type="InterPro" id="IPR044066">
    <property type="entry name" value="TRIAD_supradom"/>
</dbReference>
<evidence type="ECO:0000256" key="7">
    <source>
        <dbReference type="ARBA" id="ARBA00022771"/>
    </source>
</evidence>
<comment type="caution">
    <text evidence="14">The sequence shown here is derived from an EMBL/GenBank/DDBJ whole genome shotgun (WGS) entry which is preliminary data.</text>
</comment>